<evidence type="ECO:0000256" key="2">
    <source>
        <dbReference type="ARBA" id="ARBA00022527"/>
    </source>
</evidence>
<feature type="repeat" description="Solcar" evidence="11">
    <location>
        <begin position="619"/>
        <end position="716"/>
    </location>
</feature>
<dbReference type="Proteomes" id="UP001152797">
    <property type="component" value="Unassembled WGS sequence"/>
</dbReference>
<evidence type="ECO:0000313" key="17">
    <source>
        <dbReference type="EMBL" id="CAL4782440.1"/>
    </source>
</evidence>
<dbReference type="PROSITE" id="PS00108">
    <property type="entry name" value="PROTEIN_KINASE_ST"/>
    <property type="match status" value="1"/>
</dbReference>
<dbReference type="PROSITE" id="PS50920">
    <property type="entry name" value="SOLCAR"/>
    <property type="match status" value="2"/>
</dbReference>
<dbReference type="CDD" id="cd00038">
    <property type="entry name" value="CAP_ED"/>
    <property type="match status" value="2"/>
</dbReference>
<feature type="binding site" evidence="12">
    <location>
        <position position="971"/>
    </location>
    <ligand>
        <name>ATP</name>
        <dbReference type="ChEBI" id="CHEBI:30616"/>
    </ligand>
</feature>
<keyword evidence="10 11" id="KW-0472">Membrane</keyword>
<evidence type="ECO:0000256" key="4">
    <source>
        <dbReference type="ARBA" id="ARBA00022679"/>
    </source>
</evidence>
<gene>
    <name evidence="16" type="ORF">C1SCF055_LOCUS21725</name>
</gene>
<reference evidence="17 18" key="2">
    <citation type="submission" date="2024-05" db="EMBL/GenBank/DDBJ databases">
        <authorList>
            <person name="Chen Y."/>
            <person name="Shah S."/>
            <person name="Dougan E. K."/>
            <person name="Thang M."/>
            <person name="Chan C."/>
        </authorList>
    </citation>
    <scope>NUCLEOTIDE SEQUENCE [LARGE SCALE GENOMIC DNA]</scope>
</reference>
<evidence type="ECO:0000256" key="11">
    <source>
        <dbReference type="PROSITE-ProRule" id="PRU00282"/>
    </source>
</evidence>
<dbReference type="EMBL" id="CAMXCT020002035">
    <property type="protein sequence ID" value="CAL1148503.1"/>
    <property type="molecule type" value="Genomic_DNA"/>
</dbReference>
<feature type="domain" description="Protein kinase" evidence="14">
    <location>
        <begin position="941"/>
        <end position="1210"/>
    </location>
</feature>
<protein>
    <submittedName>
        <fullName evidence="17">cAMP-dependent protein kinase catalytic subunit PRKX (PrKX) (Protein kinase X) (Protein kinase X-linked) (Serine/threonine-protein kinase PRKX) (Protein kinas e PKX1)</fullName>
    </submittedName>
</protein>
<dbReference type="GO" id="GO:0016020">
    <property type="term" value="C:membrane"/>
    <property type="evidence" value="ECO:0007669"/>
    <property type="project" value="UniProtKB-SubCell"/>
</dbReference>
<dbReference type="GO" id="GO:0005952">
    <property type="term" value="C:cAMP-dependent protein kinase complex"/>
    <property type="evidence" value="ECO:0007669"/>
    <property type="project" value="TreeGrafter"/>
</dbReference>
<evidence type="ECO:0000256" key="12">
    <source>
        <dbReference type="PROSITE-ProRule" id="PRU10141"/>
    </source>
</evidence>
<feature type="domain" description="Cyclic nucleotide-binding" evidence="15">
    <location>
        <begin position="510"/>
        <end position="598"/>
    </location>
</feature>
<evidence type="ECO:0000256" key="3">
    <source>
        <dbReference type="ARBA" id="ARBA00022535"/>
    </source>
</evidence>
<dbReference type="Gene3D" id="1.10.510.10">
    <property type="entry name" value="Transferase(Phosphotransferase) domain 1"/>
    <property type="match status" value="1"/>
</dbReference>
<dbReference type="InterPro" id="IPR011009">
    <property type="entry name" value="Kinase-like_dom_sf"/>
</dbReference>
<keyword evidence="18" id="KW-1185">Reference proteome</keyword>
<keyword evidence="5 11" id="KW-0812">Transmembrane</keyword>
<evidence type="ECO:0000256" key="1">
    <source>
        <dbReference type="ARBA" id="ARBA00004141"/>
    </source>
</evidence>
<feature type="repeat" description="Solcar" evidence="11">
    <location>
        <begin position="719"/>
        <end position="801"/>
    </location>
</feature>
<dbReference type="Gene3D" id="3.30.200.20">
    <property type="entry name" value="Phosphorylase Kinase, domain 1"/>
    <property type="match status" value="1"/>
</dbReference>
<keyword evidence="7 17" id="KW-0418">Kinase</keyword>
<dbReference type="GO" id="GO:0004691">
    <property type="term" value="F:cAMP-dependent protein kinase activity"/>
    <property type="evidence" value="ECO:0007669"/>
    <property type="project" value="TreeGrafter"/>
</dbReference>
<keyword evidence="4" id="KW-0808">Transferase</keyword>
<keyword evidence="8 12" id="KW-0067">ATP-binding</keyword>
<dbReference type="InterPro" id="IPR023395">
    <property type="entry name" value="MCP_dom_sf"/>
</dbReference>
<evidence type="ECO:0000256" key="7">
    <source>
        <dbReference type="ARBA" id="ARBA00022777"/>
    </source>
</evidence>
<evidence type="ECO:0000256" key="13">
    <source>
        <dbReference type="SAM" id="MobiDB-lite"/>
    </source>
</evidence>
<dbReference type="SUPFAM" id="SSF56112">
    <property type="entry name" value="Protein kinase-like (PK-like)"/>
    <property type="match status" value="1"/>
</dbReference>
<dbReference type="InterPro" id="IPR018108">
    <property type="entry name" value="MCP_transmembrane"/>
</dbReference>
<dbReference type="PROSITE" id="PS00107">
    <property type="entry name" value="PROTEIN_KINASE_ATP"/>
    <property type="match status" value="1"/>
</dbReference>
<evidence type="ECO:0000256" key="8">
    <source>
        <dbReference type="ARBA" id="ARBA00022840"/>
    </source>
</evidence>
<evidence type="ECO:0000259" key="15">
    <source>
        <dbReference type="PROSITE" id="PS50042"/>
    </source>
</evidence>
<feature type="domain" description="Cyclic nucleotide-binding" evidence="15">
    <location>
        <begin position="433"/>
        <end position="507"/>
    </location>
</feature>
<dbReference type="InterPro" id="IPR008271">
    <property type="entry name" value="Ser/Thr_kinase_AS"/>
</dbReference>
<comment type="subcellular location">
    <subcellularLocation>
        <location evidence="1">Membrane</location>
        <topology evidence="1">Multi-pass membrane protein</topology>
    </subcellularLocation>
</comment>
<feature type="region of interest" description="Disordered" evidence="13">
    <location>
        <begin position="298"/>
        <end position="351"/>
    </location>
</feature>
<organism evidence="16">
    <name type="scientific">Cladocopium goreaui</name>
    <dbReference type="NCBI Taxonomy" id="2562237"/>
    <lineage>
        <taxon>Eukaryota</taxon>
        <taxon>Sar</taxon>
        <taxon>Alveolata</taxon>
        <taxon>Dinophyceae</taxon>
        <taxon>Suessiales</taxon>
        <taxon>Symbiodiniaceae</taxon>
        <taxon>Cladocopium</taxon>
    </lineage>
</organism>
<evidence type="ECO:0000259" key="14">
    <source>
        <dbReference type="PROSITE" id="PS50011"/>
    </source>
</evidence>
<proteinExistence type="predicted"/>
<dbReference type="Gene3D" id="2.60.120.10">
    <property type="entry name" value="Jelly Rolls"/>
    <property type="match status" value="2"/>
</dbReference>
<keyword evidence="9" id="KW-0142">cGMP-binding</keyword>
<comment type="caution">
    <text evidence="16">The sequence shown here is derived from an EMBL/GenBank/DDBJ whole genome shotgun (WGS) entry which is preliminary data.</text>
</comment>
<dbReference type="InterPro" id="IPR014710">
    <property type="entry name" value="RmlC-like_jellyroll"/>
</dbReference>
<keyword evidence="3" id="KW-0140">cGMP</keyword>
<reference evidence="16" key="1">
    <citation type="submission" date="2022-10" db="EMBL/GenBank/DDBJ databases">
        <authorList>
            <person name="Chen Y."/>
            <person name="Dougan E. K."/>
            <person name="Chan C."/>
            <person name="Rhodes N."/>
            <person name="Thang M."/>
        </authorList>
    </citation>
    <scope>NUCLEOTIDE SEQUENCE</scope>
</reference>
<dbReference type="Pfam" id="PF00027">
    <property type="entry name" value="cNMP_binding"/>
    <property type="match status" value="2"/>
</dbReference>
<dbReference type="Pfam" id="PF00153">
    <property type="entry name" value="Mito_carr"/>
    <property type="match status" value="2"/>
</dbReference>
<keyword evidence="6 12" id="KW-0547">Nucleotide-binding</keyword>
<dbReference type="Gene3D" id="1.50.40.10">
    <property type="entry name" value="Mitochondrial carrier domain"/>
    <property type="match status" value="1"/>
</dbReference>
<accession>A0A9P1CQ43</accession>
<feature type="compositionally biased region" description="Polar residues" evidence="13">
    <location>
        <begin position="300"/>
        <end position="310"/>
    </location>
</feature>
<evidence type="ECO:0000256" key="5">
    <source>
        <dbReference type="ARBA" id="ARBA00022692"/>
    </source>
</evidence>
<dbReference type="PROSITE" id="PS50011">
    <property type="entry name" value="PROTEIN_KINASE_DOM"/>
    <property type="match status" value="1"/>
</dbReference>
<evidence type="ECO:0000256" key="6">
    <source>
        <dbReference type="ARBA" id="ARBA00022741"/>
    </source>
</evidence>
<dbReference type="InterPro" id="IPR000595">
    <property type="entry name" value="cNMP-bd_dom"/>
</dbReference>
<sequence>MTTSVAARGQAWHFRILSINISYTSCTLSTSYASHISYISYILTYIIRLVPPIPDVRSDVRSDLHISRLTEKRPNVATIVAKGSQPLELLTLSREDFQKLGFGEKLKFARRPAIYEGRRMDDIMLEPRRATKVFLAVMVLRNSGITVQEISAVRDTFQVDFIVKAPDGSKTMAMGHELSCRHIKLGCEMHTRAGVGPAAAKAVKNNPNLRGAMGKDSSRVRVQWHSIVLMEAAEYFAQHEFFIISQGSFDLFSNVRRGKAGVRSAEAVFTTSSMTERLVRKQQFLLDMLKEKKVEGKANLSRNSMLPATTNHRRNQAERQRWTANSSMAVTKKGSMPNKSPGSKRRGSEVGGVASTSFRAFFPRAISIDGQEQDEEETSPFQPGDKVAALVAGWDFQKEMGVGQVMDVLVPGPQGRVTVQFPDGIREAKAGAKVQLLRPVEDAEALCRLGTGECYGELSLLYNTRHLATCKAVEPSVVYVVPYKAFKQCFGKRERPQEQTWIKLLDEVHFLNALVRSERAEVARNAVGMMSFQPNEFVMTQGEMTEQLWFVVDKGSCHVTRKDSAGQVELSAELRRGNHFGERAIFLQQRTAEVTVQAGSKGMPRAQIAIASPQNGIHGGNLADTFAGENAEQDESQPSDTRPGQVFWHCDDQAPELNKGSTLKASPGSHPSARQVARNVFRKEGLRGLYRGMDTQLLISPYTVIYYSLYDELVKLQQDHPLAPLSAAVVARTVEVTLRMPLELLRTQLQAEEGRLRLRTLLMEQRQRPLSSWMQGYSMTLLRDVPFSAIYWFVYEVVKKKMPEPEMVSNAGLRTLLHGFACGGSAGGLAAFVTCPIDVIKTLRQKHQTEGMADPTAGPKSGSYKDIFQYLLAKPIAGFSGLGPRTCLVLDGELLRNLPLGVTGQETDFGVPGTETSLVEYHRKSSAAVRPHREEIPFDELERTHVLGEGGFGAVYLCHRRNKPGIEYALKRLSKGYIVQANAEKQVCAERDILSMMDCDFITRFYGSYKDEEYVYMLIELVPGGHLYQLLCDKPQVLLSDRPRGYAAMFYSSCVILAFEYLHERRIAYRDLKLENVLLDSSGYAKLCDMGFARFVLSKTHTLLGTPEYMAPEMIDPPHQHNHMVDWWALGVLIFEMLSGQAPWDSMGYDDNPMGQLLALRESYNQGLPDGFLPPALILARDFIKKLLVVKPERRLGAHGVQEVKNSGWFKSGTFSWEQLTARAQNCEDAESYKMYTI</sequence>
<dbReference type="SUPFAM" id="SSF103506">
    <property type="entry name" value="Mitochondrial carrier"/>
    <property type="match status" value="1"/>
</dbReference>
<dbReference type="PROSITE" id="PS50042">
    <property type="entry name" value="CNMP_BINDING_3"/>
    <property type="match status" value="2"/>
</dbReference>
<keyword evidence="2" id="KW-0723">Serine/threonine-protein kinase</keyword>
<dbReference type="OrthoDB" id="409586at2759"/>
<dbReference type="SUPFAM" id="SSF51206">
    <property type="entry name" value="cAMP-binding domain-like"/>
    <property type="match status" value="2"/>
</dbReference>
<dbReference type="AlphaFoldDB" id="A0A9P1CQ43"/>
<name>A0A9P1CQ43_9DINO</name>
<evidence type="ECO:0000256" key="9">
    <source>
        <dbReference type="ARBA" id="ARBA00022992"/>
    </source>
</evidence>
<evidence type="ECO:0000313" key="16">
    <source>
        <dbReference type="EMBL" id="CAI3995128.1"/>
    </source>
</evidence>
<dbReference type="GO" id="GO:0030553">
    <property type="term" value="F:cGMP binding"/>
    <property type="evidence" value="ECO:0007669"/>
    <property type="project" value="UniProtKB-KW"/>
</dbReference>
<evidence type="ECO:0000313" key="18">
    <source>
        <dbReference type="Proteomes" id="UP001152797"/>
    </source>
</evidence>
<dbReference type="EMBL" id="CAMXCT030002035">
    <property type="protein sequence ID" value="CAL4782440.1"/>
    <property type="molecule type" value="Genomic_DNA"/>
</dbReference>
<dbReference type="GO" id="GO:0005524">
    <property type="term" value="F:ATP binding"/>
    <property type="evidence" value="ECO:0007669"/>
    <property type="project" value="UniProtKB-UniRule"/>
</dbReference>
<dbReference type="InterPro" id="IPR000719">
    <property type="entry name" value="Prot_kinase_dom"/>
</dbReference>
<dbReference type="InterPro" id="IPR018490">
    <property type="entry name" value="cNMP-bd_dom_sf"/>
</dbReference>
<dbReference type="Pfam" id="PF00069">
    <property type="entry name" value="Pkinase"/>
    <property type="match status" value="1"/>
</dbReference>
<dbReference type="PANTHER" id="PTHR24353">
    <property type="entry name" value="CYCLIC NUCLEOTIDE-DEPENDENT PROTEIN KINASE"/>
    <property type="match status" value="1"/>
</dbReference>
<dbReference type="EMBL" id="CAMXCT010002035">
    <property type="protein sequence ID" value="CAI3995128.1"/>
    <property type="molecule type" value="Genomic_DNA"/>
</dbReference>
<dbReference type="PANTHER" id="PTHR24353:SF143">
    <property type="entry name" value="PROTEIN KINASE DOMAIN-CONTAINING PROTEIN"/>
    <property type="match status" value="1"/>
</dbReference>
<evidence type="ECO:0000256" key="10">
    <source>
        <dbReference type="ARBA" id="ARBA00023136"/>
    </source>
</evidence>
<dbReference type="InterPro" id="IPR017441">
    <property type="entry name" value="Protein_kinase_ATP_BS"/>
</dbReference>
<dbReference type="SMART" id="SM00220">
    <property type="entry name" value="S_TKc"/>
    <property type="match status" value="1"/>
</dbReference>